<dbReference type="RefSeq" id="WP_346751034.1">
    <property type="nucleotide sequence ID" value="NZ_JAUJEA010000002.1"/>
</dbReference>
<evidence type="ECO:0000259" key="1">
    <source>
        <dbReference type="Pfam" id="PF24693"/>
    </source>
</evidence>
<dbReference type="EMBL" id="JAUJEA010000002">
    <property type="protein sequence ID" value="MDN5201004.1"/>
    <property type="molecule type" value="Genomic_DNA"/>
</dbReference>
<evidence type="ECO:0000313" key="3">
    <source>
        <dbReference type="Proteomes" id="UP001172082"/>
    </source>
</evidence>
<proteinExistence type="predicted"/>
<name>A0ABT8KJW8_9BACT</name>
<accession>A0ABT8KJW8</accession>
<protein>
    <recommendedName>
        <fullName evidence="1">DUF7660 domain-containing protein</fullName>
    </recommendedName>
</protein>
<dbReference type="Proteomes" id="UP001172082">
    <property type="component" value="Unassembled WGS sequence"/>
</dbReference>
<evidence type="ECO:0000313" key="2">
    <source>
        <dbReference type="EMBL" id="MDN5201004.1"/>
    </source>
</evidence>
<dbReference type="Pfam" id="PF24693">
    <property type="entry name" value="DUF7660"/>
    <property type="match status" value="1"/>
</dbReference>
<reference evidence="2" key="1">
    <citation type="submission" date="2023-06" db="EMBL/GenBank/DDBJ databases">
        <title>Genomic of Parafulvivirga corallium.</title>
        <authorList>
            <person name="Wang G."/>
        </authorList>
    </citation>
    <scope>NUCLEOTIDE SEQUENCE</scope>
    <source>
        <strain evidence="2">BMA10</strain>
    </source>
</reference>
<dbReference type="InterPro" id="IPR056077">
    <property type="entry name" value="DUF7660"/>
</dbReference>
<comment type="caution">
    <text evidence="2">The sequence shown here is derived from an EMBL/GenBank/DDBJ whole genome shotgun (WGS) entry which is preliminary data.</text>
</comment>
<keyword evidence="3" id="KW-1185">Reference proteome</keyword>
<feature type="domain" description="DUF7660" evidence="1">
    <location>
        <begin position="127"/>
        <end position="199"/>
    </location>
</feature>
<organism evidence="2 3">
    <name type="scientific">Splendidivirga corallicola</name>
    <dbReference type="NCBI Taxonomy" id="3051826"/>
    <lineage>
        <taxon>Bacteria</taxon>
        <taxon>Pseudomonadati</taxon>
        <taxon>Bacteroidota</taxon>
        <taxon>Cytophagia</taxon>
        <taxon>Cytophagales</taxon>
        <taxon>Splendidivirgaceae</taxon>
        <taxon>Splendidivirga</taxon>
    </lineage>
</organism>
<sequence length="199" mass="23563">MNTKSKDVNEQIEFGLDSIDSEKTIEIKLKDFMLIYKTFQEFNRFFHQPMHFPTIEDIEVYLGNKDSGAYSMISKIYYQVLDKYLPKEIEDKFGEENDPFHCPDYPYYYKVKSDENIDDGTIRVTDRESFSAFVSNLLNEYKKEGSKWENKRIEDFIEGISAYAQDIDGYYENMKFDTSSDTPTWRIFAQILKGATVYE</sequence>
<gene>
    <name evidence="2" type="ORF">QQ008_06520</name>
</gene>